<dbReference type="GO" id="GO:0010073">
    <property type="term" value="P:meristem maintenance"/>
    <property type="evidence" value="ECO:0007669"/>
    <property type="project" value="InterPro"/>
</dbReference>
<sequence length="397" mass="44969">MYPGPKKPSLLHLQPSHRSTIVWEVSGGDAHRSRRRNPTQARFPALHESMIPILQDLKFDGVARLSSISIDWSLIIVFVERWRPETHTSHLPVGECTITLHDVSVLLGLRIDGDVVTGSTSGVDNGWKLLIQQIFGKAPEAKDKEKNPLKGGRLLLSWLTLVCSALLVDPSEEEVIRYTQSYILQLIDGVLFTDHSGGQVHCMYIPLIQDFGRCRKLAWGAAMLAYLFRELCKSCRTGVEEIAGCLLLLQPWAWTRLPVLAPVPRSPIVENPIWGDRVGPYGIRWCCSLKFTDTTSHVVSTHRLSLDALGPTHFIWQPYSDEILANLPDFWKEGVDLWYYKGPLVCFYIVDPHLPERCMRQFGMIQVIPLDFDFSEALHDINLQGKKSKETLLLSIR</sequence>
<dbReference type="PANTHER" id="PTHR46033">
    <property type="entry name" value="PROTEIN MAIN-LIKE 2"/>
    <property type="match status" value="1"/>
</dbReference>
<accession>A0AAD8IY13</accession>
<proteinExistence type="predicted"/>
<dbReference type="AlphaFoldDB" id="A0AAD8IY13"/>
<feature type="domain" description="Aminotransferase-like plant mobile" evidence="1">
    <location>
        <begin position="61"/>
        <end position="372"/>
    </location>
</feature>
<keyword evidence="3" id="KW-1185">Reference proteome</keyword>
<reference evidence="2" key="2">
    <citation type="submission" date="2023-05" db="EMBL/GenBank/DDBJ databases">
        <authorList>
            <person name="Schelkunov M.I."/>
        </authorList>
    </citation>
    <scope>NUCLEOTIDE SEQUENCE</scope>
    <source>
        <strain evidence="2">Hsosn_3</strain>
        <tissue evidence="2">Leaf</tissue>
    </source>
</reference>
<dbReference type="Proteomes" id="UP001237642">
    <property type="component" value="Unassembled WGS sequence"/>
</dbReference>
<gene>
    <name evidence="2" type="ORF">POM88_013250</name>
</gene>
<comment type="caution">
    <text evidence="2">The sequence shown here is derived from an EMBL/GenBank/DDBJ whole genome shotgun (WGS) entry which is preliminary data.</text>
</comment>
<dbReference type="InterPro" id="IPR019557">
    <property type="entry name" value="AminoTfrase-like_pln_mobile"/>
</dbReference>
<evidence type="ECO:0000259" key="1">
    <source>
        <dbReference type="Pfam" id="PF10536"/>
    </source>
</evidence>
<dbReference type="InterPro" id="IPR044824">
    <property type="entry name" value="MAIN-like"/>
</dbReference>
<evidence type="ECO:0000313" key="3">
    <source>
        <dbReference type="Proteomes" id="UP001237642"/>
    </source>
</evidence>
<protein>
    <submittedName>
        <fullName evidence="2">Serine/threonine-protein phosphatase 7 long form-like protein</fullName>
    </submittedName>
</protein>
<evidence type="ECO:0000313" key="2">
    <source>
        <dbReference type="EMBL" id="KAK1394194.1"/>
    </source>
</evidence>
<dbReference type="Pfam" id="PF10536">
    <property type="entry name" value="PMD"/>
    <property type="match status" value="1"/>
</dbReference>
<dbReference type="EMBL" id="JAUIZM010000003">
    <property type="protein sequence ID" value="KAK1394194.1"/>
    <property type="molecule type" value="Genomic_DNA"/>
</dbReference>
<name>A0AAD8IY13_9APIA</name>
<reference evidence="2" key="1">
    <citation type="submission" date="2023-02" db="EMBL/GenBank/DDBJ databases">
        <title>Genome of toxic invasive species Heracleum sosnowskyi carries increased number of genes despite the absence of recent whole-genome duplications.</title>
        <authorList>
            <person name="Schelkunov M."/>
            <person name="Shtratnikova V."/>
            <person name="Makarenko M."/>
            <person name="Klepikova A."/>
            <person name="Omelchenko D."/>
            <person name="Novikova G."/>
            <person name="Obukhova E."/>
            <person name="Bogdanov V."/>
            <person name="Penin A."/>
            <person name="Logacheva M."/>
        </authorList>
    </citation>
    <scope>NUCLEOTIDE SEQUENCE</scope>
    <source>
        <strain evidence="2">Hsosn_3</strain>
        <tissue evidence="2">Leaf</tissue>
    </source>
</reference>
<organism evidence="2 3">
    <name type="scientific">Heracleum sosnowskyi</name>
    <dbReference type="NCBI Taxonomy" id="360622"/>
    <lineage>
        <taxon>Eukaryota</taxon>
        <taxon>Viridiplantae</taxon>
        <taxon>Streptophyta</taxon>
        <taxon>Embryophyta</taxon>
        <taxon>Tracheophyta</taxon>
        <taxon>Spermatophyta</taxon>
        <taxon>Magnoliopsida</taxon>
        <taxon>eudicotyledons</taxon>
        <taxon>Gunneridae</taxon>
        <taxon>Pentapetalae</taxon>
        <taxon>asterids</taxon>
        <taxon>campanulids</taxon>
        <taxon>Apiales</taxon>
        <taxon>Apiaceae</taxon>
        <taxon>Apioideae</taxon>
        <taxon>apioid superclade</taxon>
        <taxon>Tordylieae</taxon>
        <taxon>Tordyliinae</taxon>
        <taxon>Heracleum</taxon>
    </lineage>
</organism>
<dbReference type="PANTHER" id="PTHR46033:SF8">
    <property type="entry name" value="PROTEIN MAINTENANCE OF MERISTEMS-LIKE"/>
    <property type="match status" value="1"/>
</dbReference>